<comment type="caution">
    <text evidence="1">The sequence shown here is derived from an EMBL/GenBank/DDBJ whole genome shotgun (WGS) entry which is preliminary data.</text>
</comment>
<evidence type="ECO:0000313" key="1">
    <source>
        <dbReference type="EMBL" id="MBB6033425.1"/>
    </source>
</evidence>
<dbReference type="Proteomes" id="UP000548476">
    <property type="component" value="Unassembled WGS sequence"/>
</dbReference>
<reference evidence="1 2" key="1">
    <citation type="submission" date="2020-08" db="EMBL/GenBank/DDBJ databases">
        <title>Genomic Encyclopedia of Type Strains, Phase IV (KMG-IV): sequencing the most valuable type-strain genomes for metagenomic binning, comparative biology and taxonomic classification.</title>
        <authorList>
            <person name="Goeker M."/>
        </authorList>
    </citation>
    <scope>NUCLEOTIDE SEQUENCE [LARGE SCALE GENOMIC DNA]</scope>
    <source>
        <strain evidence="1 2">YIM 65646</strain>
    </source>
</reference>
<organism evidence="1 2">
    <name type="scientific">Phytomonospora endophytica</name>
    <dbReference type="NCBI Taxonomy" id="714109"/>
    <lineage>
        <taxon>Bacteria</taxon>
        <taxon>Bacillati</taxon>
        <taxon>Actinomycetota</taxon>
        <taxon>Actinomycetes</taxon>
        <taxon>Micromonosporales</taxon>
        <taxon>Micromonosporaceae</taxon>
        <taxon>Phytomonospora</taxon>
    </lineage>
</organism>
<dbReference type="AlphaFoldDB" id="A0A841FDA8"/>
<proteinExistence type="predicted"/>
<dbReference type="EMBL" id="JACHGT010000002">
    <property type="protein sequence ID" value="MBB6033425.1"/>
    <property type="molecule type" value="Genomic_DNA"/>
</dbReference>
<keyword evidence="2" id="KW-1185">Reference proteome</keyword>
<protein>
    <submittedName>
        <fullName evidence="1">Uncharacterized protein</fullName>
    </submittedName>
</protein>
<dbReference type="RefSeq" id="WP_184786283.1">
    <property type="nucleotide sequence ID" value="NZ_BONT01000095.1"/>
</dbReference>
<accession>A0A841FDA8</accession>
<name>A0A841FDA8_9ACTN</name>
<sequence length="325" mass="36499">MSSPFLPASAYAERLGFADADELPDWLPEISPDFLVLADRFDATREDGRYGERSLAFAMDLEPWNGRSVVVLWALLRALLGQPGGSALFRRETLDGVRWSDADALWIASMTPAKKATSHLILAAVESMQADELPLAAPHVARLREVVTDAGLIERLDTIDARIAEAPRPEDLLDPLFAERVAATLNRPIRELIFRCALNRPERPSWWWRDSMKRLTNGHEYAVQDILKAIPAHLAEHGRFSRGEDTLRGLIFVADAFEKGWIIPVFRDIILAAGGTRPPRSQKLANAAVEALYYHDKSRSTLEDLRKRVPGKALQNRIDTVLEYM</sequence>
<gene>
    <name evidence="1" type="ORF">HNR73_001272</name>
</gene>
<evidence type="ECO:0000313" key="2">
    <source>
        <dbReference type="Proteomes" id="UP000548476"/>
    </source>
</evidence>